<accession>A0A1X9N558</accession>
<dbReference type="AlphaFoldDB" id="A0A1X9N558"/>
<sequence>MKRHFYISENLDELEAVEHELEDQGVATPQIHVLSQRDADIQNHNLNEVEAVLKKDVVHSMELGAIIGVVAAILVLAIAYFAGWTESAAGWIPFIFLSIVVLGFCTWEGGLFGIQEPHYQFKQFQDALQQGKHIFFVDVTEQQEMILSRIVEAHPQLQAAGQAESTPEWVVEWQKNWQGFVKTMP</sequence>
<name>A0A1X9N558_9GAMM</name>
<proteinExistence type="predicted"/>
<protein>
    <submittedName>
        <fullName evidence="2">NAD/FAD-utilizing enzyme</fullName>
    </submittedName>
</protein>
<reference evidence="2 3" key="1">
    <citation type="submission" date="2016-11" db="EMBL/GenBank/DDBJ databases">
        <title>Trade-off between light-utilization and light-protection in marine flavobacteria.</title>
        <authorList>
            <person name="Kumagai Y."/>
        </authorList>
    </citation>
    <scope>NUCLEOTIDE SEQUENCE [LARGE SCALE GENOMIC DNA]</scope>
    <source>
        <strain evidence="2 3">NBRC 107125</strain>
    </source>
</reference>
<dbReference type="STRING" id="716816.BST96_01330"/>
<keyword evidence="1" id="KW-0472">Membrane</keyword>
<dbReference type="OrthoDB" id="5905880at2"/>
<feature type="transmembrane region" description="Helical" evidence="1">
    <location>
        <begin position="63"/>
        <end position="82"/>
    </location>
</feature>
<dbReference type="KEGG" id="osg:BST96_01330"/>
<dbReference type="RefSeq" id="WP_085756956.1">
    <property type="nucleotide sequence ID" value="NZ_CP019343.1"/>
</dbReference>
<keyword evidence="3" id="KW-1185">Reference proteome</keyword>
<evidence type="ECO:0000256" key="1">
    <source>
        <dbReference type="SAM" id="Phobius"/>
    </source>
</evidence>
<evidence type="ECO:0000313" key="3">
    <source>
        <dbReference type="Proteomes" id="UP000193450"/>
    </source>
</evidence>
<gene>
    <name evidence="2" type="ORF">BST96_01330</name>
</gene>
<keyword evidence="1" id="KW-1133">Transmembrane helix</keyword>
<dbReference type="EMBL" id="CP019343">
    <property type="protein sequence ID" value="ARN72866.1"/>
    <property type="molecule type" value="Genomic_DNA"/>
</dbReference>
<feature type="transmembrane region" description="Helical" evidence="1">
    <location>
        <begin position="88"/>
        <end position="114"/>
    </location>
</feature>
<organism evidence="2 3">
    <name type="scientific">Oceanicoccus sagamiensis</name>
    <dbReference type="NCBI Taxonomy" id="716816"/>
    <lineage>
        <taxon>Bacteria</taxon>
        <taxon>Pseudomonadati</taxon>
        <taxon>Pseudomonadota</taxon>
        <taxon>Gammaproteobacteria</taxon>
        <taxon>Cellvibrionales</taxon>
        <taxon>Spongiibacteraceae</taxon>
        <taxon>Oceanicoccus</taxon>
    </lineage>
</organism>
<keyword evidence="1" id="KW-0812">Transmembrane</keyword>
<evidence type="ECO:0000313" key="2">
    <source>
        <dbReference type="EMBL" id="ARN72866.1"/>
    </source>
</evidence>
<dbReference type="Proteomes" id="UP000193450">
    <property type="component" value="Chromosome"/>
</dbReference>